<reference evidence="9" key="1">
    <citation type="submission" date="2020-10" db="EMBL/GenBank/DDBJ databases">
        <authorList>
            <person name="Gilroy R."/>
        </authorList>
    </citation>
    <scope>NUCLEOTIDE SEQUENCE</scope>
    <source>
        <strain evidence="9">ChiSjej6B24-2974</strain>
    </source>
</reference>
<dbReference type="PROSITE" id="PS51202">
    <property type="entry name" value="RCK_C"/>
    <property type="match status" value="1"/>
</dbReference>
<name>A0A9D0ZKI1_9FIRM</name>
<dbReference type="InterPro" id="IPR003148">
    <property type="entry name" value="RCK_N"/>
</dbReference>
<evidence type="ECO:0000259" key="8">
    <source>
        <dbReference type="PROSITE" id="PS51202"/>
    </source>
</evidence>
<dbReference type="GO" id="GO:0005886">
    <property type="term" value="C:plasma membrane"/>
    <property type="evidence" value="ECO:0007669"/>
    <property type="project" value="InterPro"/>
</dbReference>
<comment type="caution">
    <text evidence="9">The sequence shown here is derived from an EMBL/GenBank/DDBJ whole genome shotgun (WGS) entry which is preliminary data.</text>
</comment>
<evidence type="ECO:0000256" key="1">
    <source>
        <dbReference type="ARBA" id="ARBA00017378"/>
    </source>
</evidence>
<organism evidence="9 10">
    <name type="scientific">Candidatus Pullichristensenella stercorigallinarum</name>
    <dbReference type="NCBI Taxonomy" id="2840909"/>
    <lineage>
        <taxon>Bacteria</taxon>
        <taxon>Bacillati</taxon>
        <taxon>Bacillota</taxon>
        <taxon>Clostridia</taxon>
        <taxon>Candidatus Pullichristensenella</taxon>
    </lineage>
</organism>
<sequence length="224" mass="23947">MKVIIIGGGQVGGYIASLLLENGNSVAVIENKGKALQALEKNGLKKECILVGDGTDALLLEKAGVRGCNALVCATGNDETNLAAAMMAKFEYDVPKVVARVNNPRNAWLFNAGMGVDVKINQADLIGHMVADEMNYQSIMTLMRLSKGEYSIVRVHVDYHSPNAGKAVADISLPARALLIAIYEDDTMIIPHGDTVIHAGQYILAFADESSMLELNRLFGAGTN</sequence>
<feature type="domain" description="RCK C-terminal" evidence="8">
    <location>
        <begin position="140"/>
        <end position="221"/>
    </location>
</feature>
<dbReference type="Pfam" id="PF02254">
    <property type="entry name" value="TrkA_N"/>
    <property type="match status" value="1"/>
</dbReference>
<keyword evidence="5" id="KW-0520">NAD</keyword>
<dbReference type="EMBL" id="DVFZ01000027">
    <property type="protein sequence ID" value="HIQ81939.1"/>
    <property type="molecule type" value="Genomic_DNA"/>
</dbReference>
<feature type="domain" description="RCK N-terminal" evidence="7">
    <location>
        <begin position="1"/>
        <end position="120"/>
    </location>
</feature>
<dbReference type="InterPro" id="IPR050721">
    <property type="entry name" value="Trk_Ktr_HKT_K-transport"/>
</dbReference>
<dbReference type="PROSITE" id="PS51201">
    <property type="entry name" value="RCK_N"/>
    <property type="match status" value="1"/>
</dbReference>
<proteinExistence type="predicted"/>
<evidence type="ECO:0000256" key="3">
    <source>
        <dbReference type="ARBA" id="ARBA00022538"/>
    </source>
</evidence>
<dbReference type="Pfam" id="PF02080">
    <property type="entry name" value="TrkA_C"/>
    <property type="match status" value="1"/>
</dbReference>
<accession>A0A9D0ZKI1</accession>
<keyword evidence="6" id="KW-0406">Ion transport</keyword>
<dbReference type="SUPFAM" id="SSF116726">
    <property type="entry name" value="TrkA C-terminal domain-like"/>
    <property type="match status" value="1"/>
</dbReference>
<evidence type="ECO:0000259" key="7">
    <source>
        <dbReference type="PROSITE" id="PS51201"/>
    </source>
</evidence>
<dbReference type="PRINTS" id="PR00335">
    <property type="entry name" value="KUPTAKETRKA"/>
</dbReference>
<evidence type="ECO:0000313" key="9">
    <source>
        <dbReference type="EMBL" id="HIQ81939.1"/>
    </source>
</evidence>
<evidence type="ECO:0000256" key="2">
    <source>
        <dbReference type="ARBA" id="ARBA00022448"/>
    </source>
</evidence>
<dbReference type="InterPro" id="IPR036721">
    <property type="entry name" value="RCK_C_sf"/>
</dbReference>
<gene>
    <name evidence="9" type="ORF">IAA52_02425</name>
</gene>
<evidence type="ECO:0000313" key="10">
    <source>
        <dbReference type="Proteomes" id="UP000824260"/>
    </source>
</evidence>
<dbReference type="Proteomes" id="UP000824260">
    <property type="component" value="Unassembled WGS sequence"/>
</dbReference>
<evidence type="ECO:0000256" key="5">
    <source>
        <dbReference type="ARBA" id="ARBA00023027"/>
    </source>
</evidence>
<dbReference type="AlphaFoldDB" id="A0A9D0ZKI1"/>
<keyword evidence="2" id="KW-0813">Transport</keyword>
<dbReference type="InterPro" id="IPR036291">
    <property type="entry name" value="NAD(P)-bd_dom_sf"/>
</dbReference>
<dbReference type="GO" id="GO:0015079">
    <property type="term" value="F:potassium ion transmembrane transporter activity"/>
    <property type="evidence" value="ECO:0007669"/>
    <property type="project" value="InterPro"/>
</dbReference>
<dbReference type="PANTHER" id="PTHR43833:SF5">
    <property type="entry name" value="TRK SYSTEM POTASSIUM UPTAKE PROTEIN TRKA"/>
    <property type="match status" value="1"/>
</dbReference>
<dbReference type="SUPFAM" id="SSF51735">
    <property type="entry name" value="NAD(P)-binding Rossmann-fold domains"/>
    <property type="match status" value="1"/>
</dbReference>
<dbReference type="InterPro" id="IPR006037">
    <property type="entry name" value="RCK_C"/>
</dbReference>
<evidence type="ECO:0000256" key="6">
    <source>
        <dbReference type="ARBA" id="ARBA00023065"/>
    </source>
</evidence>
<protein>
    <recommendedName>
        <fullName evidence="1">Trk system potassium uptake protein TrkA</fullName>
    </recommendedName>
</protein>
<dbReference type="InterPro" id="IPR006036">
    <property type="entry name" value="K_uptake_TrkA"/>
</dbReference>
<reference evidence="9" key="2">
    <citation type="journal article" date="2021" name="PeerJ">
        <title>Extensive microbial diversity within the chicken gut microbiome revealed by metagenomics and culture.</title>
        <authorList>
            <person name="Gilroy R."/>
            <person name="Ravi A."/>
            <person name="Getino M."/>
            <person name="Pursley I."/>
            <person name="Horton D.L."/>
            <person name="Alikhan N.F."/>
            <person name="Baker D."/>
            <person name="Gharbi K."/>
            <person name="Hall N."/>
            <person name="Watson M."/>
            <person name="Adriaenssens E.M."/>
            <person name="Foster-Nyarko E."/>
            <person name="Jarju S."/>
            <person name="Secka A."/>
            <person name="Antonio M."/>
            <person name="Oren A."/>
            <person name="Chaudhuri R.R."/>
            <person name="La Ragione R."/>
            <person name="Hildebrand F."/>
            <person name="Pallen M.J."/>
        </authorList>
    </citation>
    <scope>NUCLEOTIDE SEQUENCE</scope>
    <source>
        <strain evidence="9">ChiSjej6B24-2974</strain>
    </source>
</reference>
<dbReference type="Gene3D" id="3.30.70.1450">
    <property type="entry name" value="Regulator of K+ conductance, C-terminal domain"/>
    <property type="match status" value="1"/>
</dbReference>
<evidence type="ECO:0000256" key="4">
    <source>
        <dbReference type="ARBA" id="ARBA00022958"/>
    </source>
</evidence>
<keyword evidence="4" id="KW-0630">Potassium</keyword>
<dbReference type="PANTHER" id="PTHR43833">
    <property type="entry name" value="POTASSIUM CHANNEL PROTEIN 2-RELATED-RELATED"/>
    <property type="match status" value="1"/>
</dbReference>
<keyword evidence="3" id="KW-0633">Potassium transport</keyword>
<dbReference type="Gene3D" id="3.40.50.720">
    <property type="entry name" value="NAD(P)-binding Rossmann-like Domain"/>
    <property type="match status" value="1"/>
</dbReference>